<dbReference type="InParanoid" id="A0A1V9XL21"/>
<sequence length="522" mass="58255">MSFPFLGVNSNRILGPVCRRSPFSYVKLGKAETHVVLSATIFLAMGPCLKGFAFLFILLGVALAALIAYLQQPGSPIQIPDTGYWGPKKVGDGDQLPADDEKIYKFTVSYDAKMVAQLRDELGRTKWVEPLEDAAYHYGVNLNTFKSVIDYWKTKFDFKKAANDINAFPHFQTEIEGLKIHFFRSSPATKNASVKVLPLLMVHGWPGSFIEFLKVASQLSKPANGVAFDIIVPSIPGYGFSQASSKQGMNVLVTARIFAKLMSRLGYSKFYMQGGDWGSAITTAMSALYPERLRGIHLNMMFVNSRKPLTMAKMVLFSLFPDTFGDGHMPPCMPLPFRTHFLSLLRETGYLHIQATKPDTVGFGLLNSPAGLAAYILEKFSTWTQSNFRSLEDGGLTKKLSLDDLLANVMVYYASESIISSQRYYKENLADEAVLNFQDMKITVPTGYAIFPHEISCVPRFIATDFYPNITTMTYFDDGGHFAAFEKPAFLEKDIRSFVEEVEAQYPEKLAPPKGSKAVERK</sequence>
<evidence type="ECO:0000256" key="2">
    <source>
        <dbReference type="ARBA" id="ARBA00022797"/>
    </source>
</evidence>
<dbReference type="Pfam" id="PF06441">
    <property type="entry name" value="EHN"/>
    <property type="match status" value="1"/>
</dbReference>
<keyword evidence="4" id="KW-0472">Membrane</keyword>
<organism evidence="6 7">
    <name type="scientific">Tropilaelaps mercedesae</name>
    <dbReference type="NCBI Taxonomy" id="418985"/>
    <lineage>
        <taxon>Eukaryota</taxon>
        <taxon>Metazoa</taxon>
        <taxon>Ecdysozoa</taxon>
        <taxon>Arthropoda</taxon>
        <taxon>Chelicerata</taxon>
        <taxon>Arachnida</taxon>
        <taxon>Acari</taxon>
        <taxon>Parasitiformes</taxon>
        <taxon>Mesostigmata</taxon>
        <taxon>Gamasina</taxon>
        <taxon>Dermanyssoidea</taxon>
        <taxon>Laelapidae</taxon>
        <taxon>Tropilaelaps</taxon>
    </lineage>
</organism>
<comment type="caution">
    <text evidence="6">The sequence shown here is derived from an EMBL/GenBank/DDBJ whole genome shotgun (WGS) entry which is preliminary data.</text>
</comment>
<keyword evidence="4" id="KW-1133">Transmembrane helix</keyword>
<dbReference type="EMBL" id="MNPL01008818">
    <property type="protein sequence ID" value="OQR74038.1"/>
    <property type="molecule type" value="Genomic_DNA"/>
</dbReference>
<feature type="domain" description="Epoxide hydrolase N-terminal" evidence="5">
    <location>
        <begin position="104"/>
        <end position="212"/>
    </location>
</feature>
<dbReference type="OrthoDB" id="7130006at2759"/>
<evidence type="ECO:0000313" key="7">
    <source>
        <dbReference type="Proteomes" id="UP000192247"/>
    </source>
</evidence>
<evidence type="ECO:0000259" key="5">
    <source>
        <dbReference type="Pfam" id="PF06441"/>
    </source>
</evidence>
<dbReference type="Gene3D" id="3.40.50.1820">
    <property type="entry name" value="alpha/beta hydrolase"/>
    <property type="match status" value="1"/>
</dbReference>
<feature type="transmembrane region" description="Helical" evidence="4">
    <location>
        <begin position="52"/>
        <end position="70"/>
    </location>
</feature>
<reference evidence="6 7" key="1">
    <citation type="journal article" date="2017" name="Gigascience">
        <title>Draft genome of the honey bee ectoparasitic mite, Tropilaelaps mercedesae, is shaped by the parasitic life history.</title>
        <authorList>
            <person name="Dong X."/>
            <person name="Armstrong S.D."/>
            <person name="Xia D."/>
            <person name="Makepeace B.L."/>
            <person name="Darby A.C."/>
            <person name="Kadowaki T."/>
        </authorList>
    </citation>
    <scope>NUCLEOTIDE SEQUENCE [LARGE SCALE GENOMIC DNA]</scope>
    <source>
        <strain evidence="6">Wuxi-XJTLU</strain>
    </source>
</reference>
<dbReference type="SUPFAM" id="SSF53474">
    <property type="entry name" value="alpha/beta-Hydrolases"/>
    <property type="match status" value="1"/>
</dbReference>
<dbReference type="InterPro" id="IPR000639">
    <property type="entry name" value="Epox_hydrolase-like"/>
</dbReference>
<name>A0A1V9XL21_9ACAR</name>
<evidence type="ECO:0000256" key="1">
    <source>
        <dbReference type="ARBA" id="ARBA00010088"/>
    </source>
</evidence>
<dbReference type="PANTHER" id="PTHR21661:SF35">
    <property type="entry name" value="EPOXIDE HYDROLASE"/>
    <property type="match status" value="1"/>
</dbReference>
<keyword evidence="2" id="KW-0058">Aromatic hydrocarbons catabolism</keyword>
<keyword evidence="7" id="KW-1185">Reference proteome</keyword>
<keyword evidence="3 6" id="KW-0378">Hydrolase</keyword>
<dbReference type="GO" id="GO:0097176">
    <property type="term" value="P:epoxide metabolic process"/>
    <property type="evidence" value="ECO:0007669"/>
    <property type="project" value="TreeGrafter"/>
</dbReference>
<accession>A0A1V9XL21</accession>
<dbReference type="Proteomes" id="UP000192247">
    <property type="component" value="Unassembled WGS sequence"/>
</dbReference>
<protein>
    <submittedName>
        <fullName evidence="6">Epoxide hydrolase 1-like</fullName>
    </submittedName>
</protein>
<gene>
    <name evidence="6" type="ORF">BIW11_01036</name>
</gene>
<dbReference type="PANTHER" id="PTHR21661">
    <property type="entry name" value="EPOXIDE HYDROLASE 1-RELATED"/>
    <property type="match status" value="1"/>
</dbReference>
<dbReference type="InterPro" id="IPR010497">
    <property type="entry name" value="Epoxide_hydro_N"/>
</dbReference>
<keyword evidence="4" id="KW-0812">Transmembrane</keyword>
<evidence type="ECO:0000313" key="6">
    <source>
        <dbReference type="EMBL" id="OQR74038.1"/>
    </source>
</evidence>
<dbReference type="STRING" id="418985.A0A1V9XL21"/>
<dbReference type="FunCoup" id="A0A1V9XL21">
    <property type="interactions" value="181"/>
</dbReference>
<dbReference type="GO" id="GO:0004301">
    <property type="term" value="F:epoxide hydrolase activity"/>
    <property type="evidence" value="ECO:0007669"/>
    <property type="project" value="TreeGrafter"/>
</dbReference>
<proteinExistence type="inferred from homology"/>
<dbReference type="PRINTS" id="PR00412">
    <property type="entry name" value="EPOXHYDRLASE"/>
</dbReference>
<dbReference type="AlphaFoldDB" id="A0A1V9XL21"/>
<evidence type="ECO:0000256" key="3">
    <source>
        <dbReference type="ARBA" id="ARBA00022801"/>
    </source>
</evidence>
<evidence type="ECO:0000256" key="4">
    <source>
        <dbReference type="SAM" id="Phobius"/>
    </source>
</evidence>
<comment type="similarity">
    <text evidence="1">Belongs to the peptidase S33 family.</text>
</comment>
<dbReference type="InterPro" id="IPR029058">
    <property type="entry name" value="AB_hydrolase_fold"/>
</dbReference>